<dbReference type="OrthoDB" id="9923983at2"/>
<sequence>MEISSLSTDFGSGAEAAVSVRTSPETQSASDAGTSEKIEGIVTAHPPDPTLSTGRLLDTQA</sequence>
<dbReference type="EMBL" id="RQFA01000028">
    <property type="protein sequence ID" value="TGK35540.1"/>
    <property type="molecule type" value="Genomic_DNA"/>
</dbReference>
<dbReference type="AlphaFoldDB" id="A0A5F1YD18"/>
<reference evidence="2" key="1">
    <citation type="journal article" date="2019" name="PLoS Negl. Trop. Dis.">
        <title>Revisiting the worldwide diversity of Leptospira species in the environment.</title>
        <authorList>
            <person name="Vincent A.T."/>
            <person name="Schiettekatte O."/>
            <person name="Bourhy P."/>
            <person name="Veyrier F.J."/>
            <person name="Picardeau M."/>
        </authorList>
    </citation>
    <scope>NUCLEOTIDE SEQUENCE [LARGE SCALE GENOMIC DNA]</scope>
    <source>
        <strain evidence="2">201800299</strain>
    </source>
</reference>
<dbReference type="Proteomes" id="UP000298277">
    <property type="component" value="Unassembled WGS sequence"/>
</dbReference>
<evidence type="ECO:0000313" key="3">
    <source>
        <dbReference type="Proteomes" id="UP000298277"/>
    </source>
</evidence>
<evidence type="ECO:0000313" key="2">
    <source>
        <dbReference type="EMBL" id="TGK35540.1"/>
    </source>
</evidence>
<comment type="caution">
    <text evidence="2">The sequence shown here is derived from an EMBL/GenBank/DDBJ whole genome shotgun (WGS) entry which is preliminary data.</text>
</comment>
<keyword evidence="3" id="KW-1185">Reference proteome</keyword>
<organism evidence="2 3">
    <name type="scientific">Leptospira gomenensis</name>
    <dbReference type="NCBI Taxonomy" id="2484974"/>
    <lineage>
        <taxon>Bacteria</taxon>
        <taxon>Pseudomonadati</taxon>
        <taxon>Spirochaetota</taxon>
        <taxon>Spirochaetia</taxon>
        <taxon>Leptospirales</taxon>
        <taxon>Leptospiraceae</taxon>
        <taxon>Leptospira</taxon>
    </lineage>
</organism>
<protein>
    <submittedName>
        <fullName evidence="2">Uncharacterized protein</fullName>
    </submittedName>
</protein>
<evidence type="ECO:0000256" key="1">
    <source>
        <dbReference type="SAM" id="MobiDB-lite"/>
    </source>
</evidence>
<feature type="region of interest" description="Disordered" evidence="1">
    <location>
        <begin position="1"/>
        <end position="61"/>
    </location>
</feature>
<gene>
    <name evidence="2" type="ORF">EHQ17_06320</name>
</gene>
<accession>A0A5F1YD18</accession>
<feature type="compositionally biased region" description="Polar residues" evidence="1">
    <location>
        <begin position="20"/>
        <end position="33"/>
    </location>
</feature>
<feature type="compositionally biased region" description="Polar residues" evidence="1">
    <location>
        <begin position="1"/>
        <end position="10"/>
    </location>
</feature>
<proteinExistence type="predicted"/>
<dbReference type="RefSeq" id="WP_135592534.1">
    <property type="nucleotide sequence ID" value="NZ_RQEZ01000107.1"/>
</dbReference>
<name>A0A5F1YD18_9LEPT</name>